<dbReference type="InterPro" id="IPR056055">
    <property type="entry name" value="DUF7638"/>
</dbReference>
<reference evidence="6 7" key="1">
    <citation type="journal article" date="2012" name="J. Bacteriol.">
        <title>Draft genome of Streptomyces tsukubaensis NRRL 18488, the producer of the clinically important immunosuppressant tacrolimus (FK506).</title>
        <authorList>
            <person name="Barreiro C."/>
            <person name="Prieto C."/>
            <person name="Sola-Landa A."/>
            <person name="Solera E."/>
            <person name="Martinez-Castro M."/>
            <person name="Perez-Redondo R."/>
            <person name="Garcia-Estrada C."/>
            <person name="Aparicio J.F."/>
            <person name="Fernandez-Martinez L.T."/>
            <person name="Santos-Aberturas J."/>
            <person name="Salehi-Najafabadi Z."/>
            <person name="Rodriguez-Garcia A."/>
            <person name="Tauch A."/>
            <person name="Martin J.F."/>
        </authorList>
    </citation>
    <scope>NUCLEOTIDE SEQUENCE [LARGE SCALE GENOMIC DNA]</scope>
    <source>
        <strain evidence="7">DSM 42081 / NBRC 108919 / NRRL 18488 / 9993</strain>
    </source>
</reference>
<name>I2MZS9_STRT9</name>
<evidence type="ECO:0000256" key="2">
    <source>
        <dbReference type="ARBA" id="ARBA00000751"/>
    </source>
</evidence>
<evidence type="ECO:0000256" key="1">
    <source>
        <dbReference type="ARBA" id="ARBA00000022"/>
    </source>
</evidence>
<dbReference type="EMBL" id="CP029159">
    <property type="protein sequence ID" value="QKM69398.1"/>
    <property type="molecule type" value="Genomic_DNA"/>
</dbReference>
<sequence>MIRKTRLVHREADGRRIPGTWRHAFINNGGRYFLTDLFIYADGIVDAWEPVTLEEFEQKLASGWVATELPEGGRASGHHLAEWTFGTPRTWHTAEQLLAEVRDTVDELNGRPDSTDRCLAAVDRFMADRTEANRLAVRETYYAIPETVRHYALGDMDLKDWPLRILAAGPGGTDEVAEEEVGREDYEEAIAYFADGAGWGPAAGPAADACPPSLHVPHCFPAASDTPDKTALRNTYPAPIVYEGTVHPTVVHAYWALSTLDPAARAAITAADSPFTAKRLGEEAVRHGDWERTRTAVLGRLLLAKFTQHPELAAVLLATGTAAILYDDMDDPFWGDNGGRGRNWMGRLLELTRAELPAPAGPEPVRRAPAGR</sequence>
<evidence type="ECO:0000259" key="3">
    <source>
        <dbReference type="Pfam" id="PF08719"/>
    </source>
</evidence>
<dbReference type="InterPro" id="IPR012816">
    <property type="entry name" value="NADAR"/>
</dbReference>
<protein>
    <submittedName>
        <fullName evidence="6">DUF1768 domain-containing protein</fullName>
    </submittedName>
</protein>
<gene>
    <name evidence="6" type="ORF">STSU_021720</name>
</gene>
<comment type="catalytic activity">
    <reaction evidence="1">
        <text>5-amino-6-(5-phospho-D-ribosylamino)uracil + H2O = 5,6-diaminouracil + D-ribose 5-phosphate</text>
        <dbReference type="Rhea" id="RHEA:55020"/>
        <dbReference type="ChEBI" id="CHEBI:15377"/>
        <dbReference type="ChEBI" id="CHEBI:46252"/>
        <dbReference type="ChEBI" id="CHEBI:58453"/>
        <dbReference type="ChEBI" id="CHEBI:78346"/>
    </reaction>
</comment>
<dbReference type="Pfam" id="PF24644">
    <property type="entry name" value="DUF7638"/>
    <property type="match status" value="1"/>
</dbReference>
<evidence type="ECO:0000313" key="6">
    <source>
        <dbReference type="EMBL" id="QKM69398.1"/>
    </source>
</evidence>
<feature type="domain" description="DUF7639" evidence="5">
    <location>
        <begin position="113"/>
        <end position="199"/>
    </location>
</feature>
<evidence type="ECO:0000259" key="5">
    <source>
        <dbReference type="Pfam" id="PF24645"/>
    </source>
</evidence>
<comment type="catalytic activity">
    <reaction evidence="2">
        <text>2,5-diamino-6-hydroxy-4-(5-phosphoribosylamino)-pyrimidine + H2O = 2,5,6-triamino-4-hydroxypyrimidine + D-ribose 5-phosphate</text>
        <dbReference type="Rhea" id="RHEA:23436"/>
        <dbReference type="ChEBI" id="CHEBI:15377"/>
        <dbReference type="ChEBI" id="CHEBI:58614"/>
        <dbReference type="ChEBI" id="CHEBI:78346"/>
        <dbReference type="ChEBI" id="CHEBI:137796"/>
    </reaction>
</comment>
<dbReference type="Pfam" id="PF24645">
    <property type="entry name" value="DUF7639"/>
    <property type="match status" value="1"/>
</dbReference>
<dbReference type="Pfam" id="PF08719">
    <property type="entry name" value="NADAR"/>
    <property type="match status" value="1"/>
</dbReference>
<feature type="domain" description="NADAR" evidence="3">
    <location>
        <begin position="237"/>
        <end position="356"/>
    </location>
</feature>
<dbReference type="RefSeq" id="WP_006348766.1">
    <property type="nucleotide sequence ID" value="NZ_CP029159.1"/>
</dbReference>
<feature type="domain" description="DUF7638" evidence="4">
    <location>
        <begin position="8"/>
        <end position="112"/>
    </location>
</feature>
<evidence type="ECO:0000313" key="7">
    <source>
        <dbReference type="Proteomes" id="UP000005940"/>
    </source>
</evidence>
<dbReference type="Proteomes" id="UP000005940">
    <property type="component" value="Chromosome"/>
</dbReference>
<dbReference type="AlphaFoldDB" id="I2MZS9"/>
<dbReference type="InterPro" id="IPR037238">
    <property type="entry name" value="YbiA-like_sf"/>
</dbReference>
<organism evidence="6 7">
    <name type="scientific">Streptomyces tsukubensis (strain DSM 42081 / NBRC 108919 / NRRL 18488 / 9993)</name>
    <dbReference type="NCBI Taxonomy" id="1114943"/>
    <lineage>
        <taxon>Bacteria</taxon>
        <taxon>Bacillati</taxon>
        <taxon>Actinomycetota</taxon>
        <taxon>Actinomycetes</taxon>
        <taxon>Kitasatosporales</taxon>
        <taxon>Streptomycetaceae</taxon>
        <taxon>Streptomyces</taxon>
    </lineage>
</organism>
<dbReference type="Gene3D" id="1.10.357.40">
    <property type="entry name" value="YbiA-like"/>
    <property type="match status" value="1"/>
</dbReference>
<dbReference type="InterPro" id="IPR056056">
    <property type="entry name" value="DUF7639"/>
</dbReference>
<keyword evidence="7" id="KW-1185">Reference proteome</keyword>
<proteinExistence type="predicted"/>
<accession>I2MZS9</accession>
<dbReference type="CDD" id="cd15457">
    <property type="entry name" value="NADAR"/>
    <property type="match status" value="1"/>
</dbReference>
<evidence type="ECO:0000259" key="4">
    <source>
        <dbReference type="Pfam" id="PF24644"/>
    </source>
</evidence>
<dbReference type="SUPFAM" id="SSF143990">
    <property type="entry name" value="YbiA-like"/>
    <property type="match status" value="1"/>
</dbReference>